<dbReference type="RefSeq" id="WP_091299522.1">
    <property type="nucleotide sequence ID" value="NZ_FNON01000015.1"/>
</dbReference>
<keyword evidence="9" id="KW-0812">Transmembrane</keyword>
<dbReference type="GO" id="GO:0016020">
    <property type="term" value="C:membrane"/>
    <property type="evidence" value="ECO:0007669"/>
    <property type="project" value="InterPro"/>
</dbReference>
<name>A0A1H3SQJ5_9PSEU</name>
<keyword evidence="6 12" id="KW-0418">Kinase</keyword>
<dbReference type="SUPFAM" id="SSF55874">
    <property type="entry name" value="ATPase domain of HSP90 chaperone/DNA topoisomerase II/histidine kinase"/>
    <property type="match status" value="1"/>
</dbReference>
<dbReference type="InterPro" id="IPR036890">
    <property type="entry name" value="HATPase_C_sf"/>
</dbReference>
<dbReference type="Gene3D" id="1.20.5.1930">
    <property type="match status" value="1"/>
</dbReference>
<keyword evidence="7" id="KW-0067">ATP-binding</keyword>
<dbReference type="OrthoDB" id="5242012at2"/>
<evidence type="ECO:0000259" key="11">
    <source>
        <dbReference type="Pfam" id="PF13796"/>
    </source>
</evidence>
<keyword evidence="13" id="KW-1185">Reference proteome</keyword>
<evidence type="ECO:0000313" key="13">
    <source>
        <dbReference type="Proteomes" id="UP000199515"/>
    </source>
</evidence>
<keyword evidence="4" id="KW-0808">Transferase</keyword>
<evidence type="ECO:0000256" key="5">
    <source>
        <dbReference type="ARBA" id="ARBA00022741"/>
    </source>
</evidence>
<dbReference type="GO" id="GO:0005524">
    <property type="term" value="F:ATP binding"/>
    <property type="evidence" value="ECO:0007669"/>
    <property type="project" value="UniProtKB-KW"/>
</dbReference>
<evidence type="ECO:0000256" key="1">
    <source>
        <dbReference type="ARBA" id="ARBA00000085"/>
    </source>
</evidence>
<dbReference type="AlphaFoldDB" id="A0A1H3SQJ5"/>
<feature type="domain" description="Putative sensor" evidence="11">
    <location>
        <begin position="11"/>
        <end position="185"/>
    </location>
</feature>
<dbReference type="PANTHER" id="PTHR24421:SF10">
    <property type="entry name" value="NITRATE_NITRITE SENSOR PROTEIN NARQ"/>
    <property type="match status" value="1"/>
</dbReference>
<keyword evidence="9" id="KW-1133">Transmembrane helix</keyword>
<accession>A0A1H3SQJ5</accession>
<feature type="transmembrane region" description="Helical" evidence="9">
    <location>
        <begin position="151"/>
        <end position="170"/>
    </location>
</feature>
<sequence length="399" mass="42405">MIQRTGRALLYSVQSFVMGLVCMFALPALMLAGVLTLFTAGAFVMPQALRLLGKLTDYERHRAGKLLDLVIPGHGPRAKRLGPLLAEPGTRRDLRWVPVEMFVGTILGIVGLTCVLLPFAALSTTFFWWAYPGNEPATMLVNVPIRSWDTALATGVPTIAIGLLAAWRGAPGLARVSARLSTRMLAPSEKDQLVETLRESRAGAVDAHGAELRRIERDLHDGTQARLVSLAMMVGMAEREKDPEKVAKLLAGAREGAEDAMTELRGVLRTMYPPILADRGLDGALAAVAARCPVPVELTVGELEKVAAPVESAVYFVITEALTNVAKHSGATGAQVTVTRHVDVLLAEVVDDGEGGVDETRGTGVGGMRRRLAALDGTLKVDSPAGGPTRISLEVPCGS</sequence>
<evidence type="ECO:0000256" key="7">
    <source>
        <dbReference type="ARBA" id="ARBA00022840"/>
    </source>
</evidence>
<protein>
    <recommendedName>
        <fullName evidence="2">histidine kinase</fullName>
        <ecNumber evidence="2">2.7.13.3</ecNumber>
    </recommendedName>
</protein>
<feature type="transmembrane region" description="Helical" evidence="9">
    <location>
        <begin position="101"/>
        <end position="131"/>
    </location>
</feature>
<evidence type="ECO:0000256" key="3">
    <source>
        <dbReference type="ARBA" id="ARBA00022553"/>
    </source>
</evidence>
<keyword evidence="8" id="KW-0902">Two-component regulatory system</keyword>
<evidence type="ECO:0000313" key="12">
    <source>
        <dbReference type="EMBL" id="SDZ39987.1"/>
    </source>
</evidence>
<feature type="transmembrane region" description="Helical" evidence="9">
    <location>
        <begin position="16"/>
        <end position="44"/>
    </location>
</feature>
<dbReference type="InterPro" id="IPR011712">
    <property type="entry name" value="Sig_transdc_His_kin_sub3_dim/P"/>
</dbReference>
<feature type="domain" description="Signal transduction histidine kinase subgroup 3 dimerisation and phosphoacceptor" evidence="10">
    <location>
        <begin position="211"/>
        <end position="274"/>
    </location>
</feature>
<reference evidence="12 13" key="1">
    <citation type="submission" date="2016-10" db="EMBL/GenBank/DDBJ databases">
        <authorList>
            <person name="de Groot N.N."/>
        </authorList>
    </citation>
    <scope>NUCLEOTIDE SEQUENCE [LARGE SCALE GENOMIC DNA]</scope>
    <source>
        <strain evidence="12 13">CPCC 202699</strain>
    </source>
</reference>
<dbReference type="Proteomes" id="UP000199515">
    <property type="component" value="Unassembled WGS sequence"/>
</dbReference>
<dbReference type="InterPro" id="IPR050482">
    <property type="entry name" value="Sensor_HK_TwoCompSys"/>
</dbReference>
<keyword evidence="9" id="KW-0472">Membrane</keyword>
<dbReference type="Gene3D" id="3.30.565.10">
    <property type="entry name" value="Histidine kinase-like ATPase, C-terminal domain"/>
    <property type="match status" value="1"/>
</dbReference>
<dbReference type="CDD" id="cd16917">
    <property type="entry name" value="HATPase_UhpB-NarQ-NarX-like"/>
    <property type="match status" value="1"/>
</dbReference>
<evidence type="ECO:0000256" key="4">
    <source>
        <dbReference type="ARBA" id="ARBA00022679"/>
    </source>
</evidence>
<dbReference type="EMBL" id="FNON01000015">
    <property type="protein sequence ID" value="SDZ39987.1"/>
    <property type="molecule type" value="Genomic_DNA"/>
</dbReference>
<dbReference type="GO" id="GO:0000155">
    <property type="term" value="F:phosphorelay sensor kinase activity"/>
    <property type="evidence" value="ECO:0007669"/>
    <property type="project" value="InterPro"/>
</dbReference>
<dbReference type="InterPro" id="IPR025828">
    <property type="entry name" value="Put_sensor_dom"/>
</dbReference>
<evidence type="ECO:0000259" key="10">
    <source>
        <dbReference type="Pfam" id="PF07730"/>
    </source>
</evidence>
<dbReference type="PANTHER" id="PTHR24421">
    <property type="entry name" value="NITRATE/NITRITE SENSOR PROTEIN NARX-RELATED"/>
    <property type="match status" value="1"/>
</dbReference>
<keyword evidence="5" id="KW-0547">Nucleotide-binding</keyword>
<evidence type="ECO:0000256" key="2">
    <source>
        <dbReference type="ARBA" id="ARBA00012438"/>
    </source>
</evidence>
<keyword evidence="3" id="KW-0597">Phosphoprotein</keyword>
<evidence type="ECO:0000256" key="9">
    <source>
        <dbReference type="SAM" id="Phobius"/>
    </source>
</evidence>
<gene>
    <name evidence="12" type="ORF">SAMN05421504_1153</name>
</gene>
<dbReference type="Pfam" id="PF07730">
    <property type="entry name" value="HisKA_3"/>
    <property type="match status" value="1"/>
</dbReference>
<evidence type="ECO:0000256" key="8">
    <source>
        <dbReference type="ARBA" id="ARBA00023012"/>
    </source>
</evidence>
<organism evidence="12 13">
    <name type="scientific">Amycolatopsis xylanica</name>
    <dbReference type="NCBI Taxonomy" id="589385"/>
    <lineage>
        <taxon>Bacteria</taxon>
        <taxon>Bacillati</taxon>
        <taxon>Actinomycetota</taxon>
        <taxon>Actinomycetes</taxon>
        <taxon>Pseudonocardiales</taxon>
        <taxon>Pseudonocardiaceae</taxon>
        <taxon>Amycolatopsis</taxon>
    </lineage>
</organism>
<dbReference type="STRING" id="589385.SAMN05421504_1153"/>
<dbReference type="GO" id="GO:0046983">
    <property type="term" value="F:protein dimerization activity"/>
    <property type="evidence" value="ECO:0007669"/>
    <property type="project" value="InterPro"/>
</dbReference>
<dbReference type="EC" id="2.7.13.3" evidence="2"/>
<proteinExistence type="predicted"/>
<dbReference type="Pfam" id="PF13796">
    <property type="entry name" value="Sensor"/>
    <property type="match status" value="1"/>
</dbReference>
<comment type="catalytic activity">
    <reaction evidence="1">
        <text>ATP + protein L-histidine = ADP + protein N-phospho-L-histidine.</text>
        <dbReference type="EC" id="2.7.13.3"/>
    </reaction>
</comment>
<evidence type="ECO:0000256" key="6">
    <source>
        <dbReference type="ARBA" id="ARBA00022777"/>
    </source>
</evidence>